<keyword evidence="2" id="KW-0813">Transport</keyword>
<evidence type="ECO:0000313" key="7">
    <source>
        <dbReference type="EMBL" id="MFO3665930.1"/>
    </source>
</evidence>
<feature type="compositionally biased region" description="Basic and acidic residues" evidence="4">
    <location>
        <begin position="324"/>
        <end position="340"/>
    </location>
</feature>
<organism evidence="7 8">
    <name type="scientific">Anaerococcus martiniensis</name>
    <dbReference type="NCBI Taxonomy" id="3115615"/>
    <lineage>
        <taxon>Bacteria</taxon>
        <taxon>Bacillati</taxon>
        <taxon>Bacillota</taxon>
        <taxon>Tissierellia</taxon>
        <taxon>Tissierellales</taxon>
        <taxon>Peptoniphilaceae</taxon>
        <taxon>Anaerococcus</taxon>
    </lineage>
</organism>
<feature type="compositionally biased region" description="Acidic residues" evidence="4">
    <location>
        <begin position="73"/>
        <end position="82"/>
    </location>
</feature>
<comment type="caution">
    <text evidence="7">The sequence shown here is derived from an EMBL/GenBank/DDBJ whole genome shotgun (WGS) entry which is preliminary data.</text>
</comment>
<dbReference type="Proteomes" id="UP001637996">
    <property type="component" value="Unassembled WGS sequence"/>
</dbReference>
<reference evidence="7 8" key="1">
    <citation type="journal article" date="2025" name="Anaerobe">
        <title>Description of Anaerococcus kampingiae sp. nov., Anaerococcus groningensis sp. nov., Anaerococcus martiniensis sp. nov., and Anaerococcus cruorum sp. nov., isolated from human clinical specimens.</title>
        <authorList>
            <person name="Boiten K.E."/>
            <person name="Meijer J."/>
            <person name="van Wezel E.M."/>
            <person name="Veloo A.C.M."/>
        </authorList>
    </citation>
    <scope>NUCLEOTIDE SEQUENCE [LARGE SCALE GENOMIC DNA]</scope>
    <source>
        <strain evidence="7 8">ENR0831</strain>
    </source>
</reference>
<dbReference type="PANTHER" id="PTHR30290:SF9">
    <property type="entry name" value="OLIGOPEPTIDE-BINDING PROTEIN APPA"/>
    <property type="match status" value="1"/>
</dbReference>
<dbReference type="PROSITE" id="PS51257">
    <property type="entry name" value="PROKAR_LIPOPROTEIN"/>
    <property type="match status" value="1"/>
</dbReference>
<name>A0ABW9M9E8_9FIRM</name>
<dbReference type="Gene3D" id="3.40.190.10">
    <property type="entry name" value="Periplasmic binding protein-like II"/>
    <property type="match status" value="1"/>
</dbReference>
<feature type="chain" id="PRO_5045460302" evidence="5">
    <location>
        <begin position="22"/>
        <end position="748"/>
    </location>
</feature>
<dbReference type="PANTHER" id="PTHR30290">
    <property type="entry name" value="PERIPLASMIC BINDING COMPONENT OF ABC TRANSPORTER"/>
    <property type="match status" value="1"/>
</dbReference>
<keyword evidence="3 5" id="KW-0732">Signal</keyword>
<evidence type="ECO:0000256" key="2">
    <source>
        <dbReference type="ARBA" id="ARBA00022448"/>
    </source>
</evidence>
<evidence type="ECO:0000256" key="4">
    <source>
        <dbReference type="SAM" id="MobiDB-lite"/>
    </source>
</evidence>
<dbReference type="CDD" id="cd00995">
    <property type="entry name" value="PBP2_NikA_DppA_OppA_like"/>
    <property type="match status" value="1"/>
</dbReference>
<dbReference type="Gene3D" id="3.90.76.10">
    <property type="entry name" value="Dipeptide-binding Protein, Domain 1"/>
    <property type="match status" value="1"/>
</dbReference>
<keyword evidence="8" id="KW-1185">Reference proteome</keyword>
<evidence type="ECO:0000256" key="3">
    <source>
        <dbReference type="ARBA" id="ARBA00022729"/>
    </source>
</evidence>
<feature type="region of interest" description="Disordered" evidence="4">
    <location>
        <begin position="310"/>
        <end position="340"/>
    </location>
</feature>
<accession>A0ABW9M9E8</accession>
<protein>
    <submittedName>
        <fullName evidence="7">ABC transporter substrate-binding protein</fullName>
    </submittedName>
</protein>
<dbReference type="Gene3D" id="3.10.105.10">
    <property type="entry name" value="Dipeptide-binding Protein, Domain 3"/>
    <property type="match status" value="1"/>
</dbReference>
<dbReference type="RefSeq" id="WP_410031598.1">
    <property type="nucleotide sequence ID" value="NZ_JBGMEI010000009.1"/>
</dbReference>
<dbReference type="InterPro" id="IPR000914">
    <property type="entry name" value="SBP_5_dom"/>
</dbReference>
<gene>
    <name evidence="7" type="ORF">ACCQ41_06695</name>
</gene>
<dbReference type="SUPFAM" id="SSF53850">
    <property type="entry name" value="Periplasmic binding protein-like II"/>
    <property type="match status" value="1"/>
</dbReference>
<evidence type="ECO:0000259" key="6">
    <source>
        <dbReference type="Pfam" id="PF00496"/>
    </source>
</evidence>
<sequence>MKKVFSSLMALGLATTLTACGGSTDSATTSTDKEAKTEDQAAEETTEENAEENKDDQDANEDKKEDDKTAENAEGEEDAENAAELENFEAQTSDDTLVIGNAEFSGDFLVGWQNSAYDVIIRKLLGIEGSNGFSTIVLDENGEFITNTAVLEGDPETTDNEDGSKTFTFKIKPGLKWSDGKELTVDDYIFGSLLFTHPEFMPLTGSVNPGDLFGKGYEAYHSGESDTFDAVEKIDDNTFSYTIAAEQLPYYYEKALAAISAFPMHAVTENLALSEDGKKLVAKDGYTPSEEEVQKYKDSVQEQIDRANEEFKEVEEPAQDASEEDKAAYEEAKKANDEKVAGLQEKLDGDVDPTEQLIEQAMLNVYNEYRTAPSVVSGPYKFDEYNNNMVKLSLNPEYQGNFKGEKATIPNIIVQYVNNNIAVDLLENGDIDVWQQEGDGGKIDKMKAAADAGKIGLNTFERNGYGSLNFLTDRGATQYKEVRQAIAHLMDRNTFVQSFAGGYGVVTNGAYGLSQWMYKERGADLEGKLTNYQLNIDTANEVLDNSPYKFEADGTTPWDRAKAEEAFNADAEGFDYYRYDENGEKLVVNQFGSEESPITSLMNSQLPVNAKQAGMEYNIQAGSFPTLQEYYVFPEEDAKFTAFSMAQNFSDTYDPWAQYNKDGNDNKSRTNDPKADELTVKLRQTPSDKREEYLDNWEEFQLWYNDYLPQIPLYSNLYHTGYTTRVEGFDVNTPTWGIEDQINGVTLK</sequence>
<feature type="signal peptide" evidence="5">
    <location>
        <begin position="1"/>
        <end position="21"/>
    </location>
</feature>
<evidence type="ECO:0000313" key="8">
    <source>
        <dbReference type="Proteomes" id="UP001637996"/>
    </source>
</evidence>
<dbReference type="InterPro" id="IPR039424">
    <property type="entry name" value="SBP_5"/>
</dbReference>
<dbReference type="EMBL" id="JBGMEI010000009">
    <property type="protein sequence ID" value="MFO3665930.1"/>
    <property type="molecule type" value="Genomic_DNA"/>
</dbReference>
<evidence type="ECO:0000256" key="1">
    <source>
        <dbReference type="ARBA" id="ARBA00005695"/>
    </source>
</evidence>
<dbReference type="Pfam" id="PF00496">
    <property type="entry name" value="SBP_bac_5"/>
    <property type="match status" value="1"/>
</dbReference>
<feature type="region of interest" description="Disordered" evidence="4">
    <location>
        <begin position="16"/>
        <end position="82"/>
    </location>
</feature>
<evidence type="ECO:0000256" key="5">
    <source>
        <dbReference type="SAM" id="SignalP"/>
    </source>
</evidence>
<comment type="similarity">
    <text evidence="1">Belongs to the bacterial solute-binding protein 5 family.</text>
</comment>
<feature type="compositionally biased region" description="Basic and acidic residues" evidence="4">
    <location>
        <begin position="56"/>
        <end position="71"/>
    </location>
</feature>
<feature type="compositionally biased region" description="Low complexity" evidence="4">
    <location>
        <begin position="16"/>
        <end position="30"/>
    </location>
</feature>
<feature type="domain" description="Solute-binding protein family 5" evidence="6">
    <location>
        <begin position="159"/>
        <end position="659"/>
    </location>
</feature>
<feature type="compositionally biased region" description="Acidic residues" evidence="4">
    <location>
        <begin position="40"/>
        <end position="55"/>
    </location>
</feature>
<proteinExistence type="inferred from homology"/>